<keyword evidence="6" id="KW-1185">Reference proteome</keyword>
<dbReference type="InterPro" id="IPR000184">
    <property type="entry name" value="Bac_surfAg_D15"/>
</dbReference>
<dbReference type="GO" id="GO:0019867">
    <property type="term" value="C:outer membrane"/>
    <property type="evidence" value="ECO:0007669"/>
    <property type="project" value="InterPro"/>
</dbReference>
<dbReference type="PANTHER" id="PTHR12815:SF42">
    <property type="entry name" value="BACTERIAL SURFACE ANTIGEN (D15) DOMAIN-CONTAINING PROTEIN"/>
    <property type="match status" value="1"/>
</dbReference>
<dbReference type="Gene3D" id="3.10.20.310">
    <property type="entry name" value="membrane protein fhac"/>
    <property type="match status" value="1"/>
</dbReference>
<evidence type="ECO:0000256" key="3">
    <source>
        <dbReference type="ARBA" id="ARBA00023136"/>
    </source>
</evidence>
<evidence type="ECO:0000313" key="6">
    <source>
        <dbReference type="Proteomes" id="UP000319255"/>
    </source>
</evidence>
<comment type="caution">
    <text evidence="5">The sequence shown here is derived from an EMBL/GenBank/DDBJ whole genome shotgun (WGS) entry which is preliminary data.</text>
</comment>
<reference evidence="5 6" key="1">
    <citation type="submission" date="2019-06" db="EMBL/GenBank/DDBJ databases">
        <title>A novel bacterium of genus Amaricoccus, isolated from marine sediment.</title>
        <authorList>
            <person name="Huang H."/>
            <person name="Mo K."/>
            <person name="Hu Y."/>
        </authorList>
    </citation>
    <scope>NUCLEOTIDE SEQUENCE [LARGE SCALE GENOMIC DNA]</scope>
    <source>
        <strain evidence="5 6">HB172011</strain>
    </source>
</reference>
<gene>
    <name evidence="5" type="ORF">FJM51_09540</name>
</gene>
<accession>A0A501WVV5</accession>
<dbReference type="Gene3D" id="2.40.160.50">
    <property type="entry name" value="membrane protein fhac: a member of the omp85/tpsb transporter family"/>
    <property type="match status" value="1"/>
</dbReference>
<keyword evidence="3" id="KW-0472">Membrane</keyword>
<dbReference type="OrthoDB" id="9769707at2"/>
<dbReference type="EMBL" id="VFRP01000007">
    <property type="protein sequence ID" value="TPE51517.1"/>
    <property type="molecule type" value="Genomic_DNA"/>
</dbReference>
<dbReference type="Pfam" id="PF01103">
    <property type="entry name" value="Omp85"/>
    <property type="match status" value="1"/>
</dbReference>
<dbReference type="InterPro" id="IPR039910">
    <property type="entry name" value="D15-like"/>
</dbReference>
<dbReference type="PANTHER" id="PTHR12815">
    <property type="entry name" value="SORTING AND ASSEMBLY MACHINERY SAMM50 PROTEIN FAMILY MEMBER"/>
    <property type="match status" value="1"/>
</dbReference>
<feature type="domain" description="Bacterial surface antigen (D15)" evidence="4">
    <location>
        <begin position="322"/>
        <end position="625"/>
    </location>
</feature>
<evidence type="ECO:0000259" key="4">
    <source>
        <dbReference type="Pfam" id="PF01103"/>
    </source>
</evidence>
<name>A0A501WVV5_9RHOB</name>
<evidence type="ECO:0000313" key="5">
    <source>
        <dbReference type="EMBL" id="TPE51517.1"/>
    </source>
</evidence>
<keyword evidence="2" id="KW-1134">Transmembrane beta strand</keyword>
<dbReference type="Proteomes" id="UP000319255">
    <property type="component" value="Unassembled WGS sequence"/>
</dbReference>
<keyword evidence="2" id="KW-0812">Transmembrane</keyword>
<protein>
    <submittedName>
        <fullName evidence="5">Outer membrane protein assembly factor</fullName>
    </submittedName>
</protein>
<comment type="subcellular location">
    <subcellularLocation>
        <location evidence="1">Membrane</location>
    </subcellularLocation>
</comment>
<evidence type="ECO:0000256" key="2">
    <source>
        <dbReference type="ARBA" id="ARBA00022452"/>
    </source>
</evidence>
<dbReference type="AlphaFoldDB" id="A0A501WVV5"/>
<evidence type="ECO:0000256" key="1">
    <source>
        <dbReference type="ARBA" id="ARBA00004370"/>
    </source>
</evidence>
<sequence>MGAAVIVPGPAAAFSIFGFHLWGEEENPDRVDVIDPLDYTATLTVTGDTDLEGTVEKASALYANREQPASGRAGLLSRAKADYRRILGALYEAGYYGPSISILVAGHEAADLSLAVDLPAKVPVAIAVDTGPKFDFGQLTVVNPPPPMDTRRQRLTTPASLGFQPGETAEAGAIGKTSDLAIAHWRMRGHAKAAETGREVVADHPASQLDVALTFDPGREARYGPTSVVGATRTDPEFIRFMTDLDEGDRFDSTEIARSQARLGRLGIFRSMRIEEADEIAPDGTLPMTVRVQDRKPRSLGFGGTYSTIDGLGLEAYWMHRNLWGHGERLRFDASIEGLLEQLDPADYDYNVGVTFTKPGVYSPDTDFVTGLAAKQLDYDTYRETSLSGNIGFSQQFGDRLTGDLSAFFSKARFEDIYGTRNFFTLGALGNLTYDIRNDPLDATRGYFIQASLQPFYEFEYGNPAVRGTLEGRYYYSLVGLDTLVLAGRVKVGSYYGPGAAESPPDLLFFAGGGGSVRGYAYRSIGVTTTVDGEEGTIGGRGLFEGSGEARYRISESFGAVAFTDVGFVTADPRFSGEHDTKIGVGAGFRYFSPIGPLRVDLATPLEPEAGDSRIALYIGIGQAF</sequence>
<proteinExistence type="predicted"/>
<organism evidence="5 6">
    <name type="scientific">Amaricoccus solimangrovi</name>
    <dbReference type="NCBI Taxonomy" id="2589815"/>
    <lineage>
        <taxon>Bacteria</taxon>
        <taxon>Pseudomonadati</taxon>
        <taxon>Pseudomonadota</taxon>
        <taxon>Alphaproteobacteria</taxon>
        <taxon>Rhodobacterales</taxon>
        <taxon>Paracoccaceae</taxon>
        <taxon>Amaricoccus</taxon>
    </lineage>
</organism>